<protein>
    <submittedName>
        <fullName evidence="1">Uncharacterized protein</fullName>
    </submittedName>
</protein>
<dbReference type="InParanoid" id="A0A5J5EU19"/>
<name>A0A5J5EU19_9PEZI</name>
<sequence>MQTGSSPALERFSPALTWSREAAVTLVLLTGNCNLIQFPHQHETIQQSPQTIHNNDYNYVVISLHINSIQNVNTQRVKDGSNANRRHTLGYTETAILHATLANKLAEIQKLAAPPLFDGNVLECLGSRKEPHRSNEDREIAAIMAGEDAGDERFSMEKNGGHVPARVCARLVEH</sequence>
<keyword evidence="2" id="KW-1185">Reference proteome</keyword>
<reference evidence="1 2" key="1">
    <citation type="submission" date="2019-09" db="EMBL/GenBank/DDBJ databases">
        <title>Draft genome of the ectomycorrhizal ascomycete Sphaerosporella brunnea.</title>
        <authorList>
            <consortium name="DOE Joint Genome Institute"/>
            <person name="Benucci G.M."/>
            <person name="Marozzi G."/>
            <person name="Antonielli L."/>
            <person name="Sanchez S."/>
            <person name="Marco P."/>
            <person name="Wang X."/>
            <person name="Falini L.B."/>
            <person name="Barry K."/>
            <person name="Haridas S."/>
            <person name="Lipzen A."/>
            <person name="Labutti K."/>
            <person name="Grigoriev I.V."/>
            <person name="Murat C."/>
            <person name="Martin F."/>
            <person name="Albertini E."/>
            <person name="Donnini D."/>
            <person name="Bonito G."/>
        </authorList>
    </citation>
    <scope>NUCLEOTIDE SEQUENCE [LARGE SCALE GENOMIC DNA]</scope>
    <source>
        <strain evidence="1 2">Sb_GMNB300</strain>
    </source>
</reference>
<evidence type="ECO:0000313" key="2">
    <source>
        <dbReference type="Proteomes" id="UP000326924"/>
    </source>
</evidence>
<dbReference type="Proteomes" id="UP000326924">
    <property type="component" value="Unassembled WGS sequence"/>
</dbReference>
<evidence type="ECO:0000313" key="1">
    <source>
        <dbReference type="EMBL" id="KAA8903380.1"/>
    </source>
</evidence>
<organism evidence="1 2">
    <name type="scientific">Sphaerosporella brunnea</name>
    <dbReference type="NCBI Taxonomy" id="1250544"/>
    <lineage>
        <taxon>Eukaryota</taxon>
        <taxon>Fungi</taxon>
        <taxon>Dikarya</taxon>
        <taxon>Ascomycota</taxon>
        <taxon>Pezizomycotina</taxon>
        <taxon>Pezizomycetes</taxon>
        <taxon>Pezizales</taxon>
        <taxon>Pyronemataceae</taxon>
        <taxon>Sphaerosporella</taxon>
    </lineage>
</organism>
<dbReference type="AlphaFoldDB" id="A0A5J5EU19"/>
<gene>
    <name evidence="1" type="ORF">FN846DRAFT_908119</name>
</gene>
<proteinExistence type="predicted"/>
<dbReference type="EMBL" id="VXIS01000118">
    <property type="protein sequence ID" value="KAA8903380.1"/>
    <property type="molecule type" value="Genomic_DNA"/>
</dbReference>
<comment type="caution">
    <text evidence="1">The sequence shown here is derived from an EMBL/GenBank/DDBJ whole genome shotgun (WGS) entry which is preliminary data.</text>
</comment>
<accession>A0A5J5EU19</accession>